<evidence type="ECO:0000313" key="2">
    <source>
        <dbReference type="EMBL" id="AQX30308.1"/>
    </source>
</evidence>
<keyword evidence="1" id="KW-1133">Transmembrane helix</keyword>
<keyword evidence="1" id="KW-0812">Transmembrane</keyword>
<name>E6YY30_BARSR</name>
<evidence type="ECO:0000256" key="1">
    <source>
        <dbReference type="SAM" id="Phobius"/>
    </source>
</evidence>
<keyword evidence="1" id="KW-0472">Membrane</keyword>
<organism evidence="3">
    <name type="scientific">Bartonella schoenbuchensis (strain DSM 13525 / NCTC 13165 / R1)</name>
    <dbReference type="NCBI Taxonomy" id="687861"/>
    <lineage>
        <taxon>Bacteria</taxon>
        <taxon>Pseudomonadati</taxon>
        <taxon>Pseudomonadota</taxon>
        <taxon>Alphaproteobacteria</taxon>
        <taxon>Hyphomicrobiales</taxon>
        <taxon>Bartonellaceae</taxon>
        <taxon>Bartonella</taxon>
    </lineage>
</organism>
<sequence>MKIKWKSYVLRKDFKMGGLIMIRRKRFFGIVAMFVYFSPDILSYEKLGIYKLIRILMNVLIVILAEMRMMFVG</sequence>
<dbReference type="EMBL" id="CP019789">
    <property type="protein sequence ID" value="AQX30308.1"/>
    <property type="molecule type" value="Genomic_DNA"/>
</dbReference>
<dbReference type="AlphaFoldDB" id="E6YY30"/>
<evidence type="ECO:0000313" key="3">
    <source>
        <dbReference type="EMBL" id="CBI81841.1"/>
    </source>
</evidence>
<reference evidence="3" key="1">
    <citation type="journal article" date="2011" name="PLoS Genet.">
        <title>Parallel evolution of a type IV secretion system in radiating lineages of the host-restricted bacterial pathogen Bartonella.</title>
        <authorList>
            <person name="Engel P."/>
            <person name="Salzburger W."/>
            <person name="Liesch M."/>
            <person name="Chang C.C."/>
            <person name="Maruyama S."/>
            <person name="Lanz C."/>
            <person name="Calteau A."/>
            <person name="Lajus A."/>
            <person name="Medigue C."/>
            <person name="Schuster S.C."/>
            <person name="Dehio C."/>
        </authorList>
    </citation>
    <scope>NUCLEOTIDE SEQUENCE</scope>
    <source>
        <strain evidence="3">R1</strain>
    </source>
</reference>
<gene>
    <name evidence="3" type="ORF">B11C_20118</name>
    <name evidence="2" type="ORF">BscR1v2_003580</name>
</gene>
<dbReference type="Proteomes" id="UP000190811">
    <property type="component" value="Chromosome"/>
</dbReference>
<evidence type="ECO:0000313" key="4">
    <source>
        <dbReference type="Proteomes" id="UP000190811"/>
    </source>
</evidence>
<reference evidence="2" key="3">
    <citation type="submission" date="2017-02" db="EMBL/GenBank/DDBJ databases">
        <title>Evolutionary dynamics of pathoadaptation revealed by three independent acquisitions of the VirB/D4 type IV secretion system in Bartonella.</title>
        <authorList>
            <person name="Harms A."/>
            <person name="Segers F.H.I.D."/>
            <person name="Quebatte M."/>
            <person name="Mistl C."/>
            <person name="Manfredi P."/>
            <person name="Koerner J."/>
            <person name="Chomel B."/>
            <person name="Kosoy M."/>
            <person name="Maruyama S."/>
            <person name="Engel P."/>
            <person name="Dehio C."/>
        </authorList>
    </citation>
    <scope>NUCLEOTIDE SEQUENCE [LARGE SCALE GENOMIC DNA]</scope>
    <source>
        <strain evidence="2">R1</strain>
    </source>
</reference>
<feature type="transmembrane region" description="Helical" evidence="1">
    <location>
        <begin position="53"/>
        <end position="71"/>
    </location>
</feature>
<accession>E6YY30</accession>
<reference evidence="4" key="2">
    <citation type="journal article" date="2017" name="Genome Biol. Evol.">
        <title>Evolutionary Dynamics of Pathoadaptation Revealed by Three Independent Acquisitions of the VirB/D4 Type IV Secretion System in Bartonella.</title>
        <authorList>
            <person name="Harms A."/>
            <person name="Segers F.H."/>
            <person name="Quebatte M."/>
            <person name="Mistl C."/>
            <person name="Manfredi P."/>
            <person name="Korner J."/>
            <person name="Chomel B.B."/>
            <person name="Kosoy M."/>
            <person name="Maruyama S."/>
            <person name="Engel P."/>
            <person name="Dehio C."/>
        </authorList>
    </citation>
    <scope>NUCLEOTIDE SEQUENCE [LARGE SCALE GENOMIC DNA]</scope>
    <source>
        <strain evidence="4">R1</strain>
    </source>
</reference>
<proteinExistence type="predicted"/>
<dbReference type="EMBL" id="FN645507">
    <property type="protein sequence ID" value="CBI81841.1"/>
    <property type="molecule type" value="Genomic_DNA"/>
</dbReference>
<protein>
    <submittedName>
        <fullName evidence="3">Uncharacterized protein</fullName>
    </submittedName>
</protein>